<dbReference type="Proteomes" id="UP000029409">
    <property type="component" value="Chromosome"/>
</dbReference>
<reference evidence="1 2" key="1">
    <citation type="submission" date="2014-08" db="EMBL/GenBank/DDBJ databases">
        <title>Comparative genomics of the Paenibacillus odorifer group.</title>
        <authorList>
            <person name="den Bakker H.C."/>
            <person name="Tsai Y.-C."/>
            <person name="Martin N."/>
            <person name="Korlach J."/>
            <person name="Wiedmann M."/>
        </authorList>
    </citation>
    <scope>NUCLEOTIDE SEQUENCE [LARGE SCALE GENOMIC DNA]</scope>
    <source>
        <strain evidence="1 2">DSM 1735</strain>
    </source>
</reference>
<keyword evidence="2" id="KW-1185">Reference proteome</keyword>
<evidence type="ECO:0000313" key="2">
    <source>
        <dbReference type="Proteomes" id="UP000029409"/>
    </source>
</evidence>
<proteinExistence type="predicted"/>
<evidence type="ECO:0000313" key="1">
    <source>
        <dbReference type="EMBL" id="AIQ11415.1"/>
    </source>
</evidence>
<gene>
    <name evidence="1" type="ORF">PDUR_05065</name>
</gene>
<dbReference type="EMBL" id="CP009288">
    <property type="protein sequence ID" value="AIQ11415.1"/>
    <property type="molecule type" value="Genomic_DNA"/>
</dbReference>
<dbReference type="AlphaFoldDB" id="A0A089HL72"/>
<dbReference type="KEGG" id="pdu:PDUR_05065"/>
<protein>
    <submittedName>
        <fullName evidence="1">Uncharacterized protein</fullName>
    </submittedName>
</protein>
<sequence length="79" mass="8778">MKILSSKKMNWLQKSACGKIVSGLFSNSLVNREKPGGGISEEILTAIHIIEQDLRTELLHLRMEKSLLAGKMSGGFYLM</sequence>
<name>A0A089HL72_PAEDU</name>
<accession>A0A089HL72</accession>
<organism evidence="1 2">
    <name type="scientific">Paenibacillus durus</name>
    <name type="common">Paenibacillus azotofixans</name>
    <dbReference type="NCBI Taxonomy" id="44251"/>
    <lineage>
        <taxon>Bacteria</taxon>
        <taxon>Bacillati</taxon>
        <taxon>Bacillota</taxon>
        <taxon>Bacilli</taxon>
        <taxon>Bacillales</taxon>
        <taxon>Paenibacillaceae</taxon>
        <taxon>Paenibacillus</taxon>
    </lineage>
</organism>